<dbReference type="InterPro" id="IPR042095">
    <property type="entry name" value="SUMF_sf"/>
</dbReference>
<organism evidence="6 7">
    <name type="scientific">Chitiniphilus shinanonensis</name>
    <dbReference type="NCBI Taxonomy" id="553088"/>
    <lineage>
        <taxon>Bacteria</taxon>
        <taxon>Pseudomonadati</taxon>
        <taxon>Pseudomonadota</taxon>
        <taxon>Betaproteobacteria</taxon>
        <taxon>Neisseriales</taxon>
        <taxon>Chitinibacteraceae</taxon>
        <taxon>Chitiniphilus</taxon>
    </lineage>
</organism>
<dbReference type="InterPro" id="IPR005532">
    <property type="entry name" value="SUMF_dom"/>
</dbReference>
<dbReference type="NCBIfam" id="TIGR03440">
    <property type="entry name" value="egtB_TIGR03440"/>
    <property type="match status" value="1"/>
</dbReference>
<evidence type="ECO:0000256" key="3">
    <source>
        <dbReference type="ARBA" id="ARBA00037882"/>
    </source>
</evidence>
<reference evidence="7" key="1">
    <citation type="journal article" date="2019" name="Int. J. Syst. Evol. Microbiol.">
        <title>The Global Catalogue of Microorganisms (GCM) 10K type strain sequencing project: providing services to taxonomists for standard genome sequencing and annotation.</title>
        <authorList>
            <consortium name="The Broad Institute Genomics Platform"/>
            <consortium name="The Broad Institute Genome Sequencing Center for Infectious Disease"/>
            <person name="Wu L."/>
            <person name="Ma J."/>
        </authorList>
    </citation>
    <scope>NUCLEOTIDE SEQUENCE [LARGE SCALE GENOMIC DNA]</scope>
    <source>
        <strain evidence="7">NBRC 104970</strain>
    </source>
</reference>
<protein>
    <submittedName>
        <fullName evidence="6">Ergothioneine biosynthesis protein EgtB</fullName>
    </submittedName>
</protein>
<feature type="domain" description="DinB-like" evidence="5">
    <location>
        <begin position="19"/>
        <end position="152"/>
    </location>
</feature>
<dbReference type="SUPFAM" id="SSF109854">
    <property type="entry name" value="DinB/YfiT-like putative metalloenzymes"/>
    <property type="match status" value="1"/>
</dbReference>
<comment type="pathway">
    <text evidence="3">Amino-acid biosynthesis; ergothioneine biosynthesis.</text>
</comment>
<evidence type="ECO:0000256" key="1">
    <source>
        <dbReference type="ARBA" id="ARBA00023002"/>
    </source>
</evidence>
<evidence type="ECO:0000313" key="7">
    <source>
        <dbReference type="Proteomes" id="UP001156836"/>
    </source>
</evidence>
<dbReference type="Pfam" id="PF12867">
    <property type="entry name" value="DinB_2"/>
    <property type="match status" value="1"/>
</dbReference>
<feature type="domain" description="Sulfatase-modifying factor enzyme-like" evidence="4">
    <location>
        <begin position="184"/>
        <end position="317"/>
    </location>
</feature>
<evidence type="ECO:0000313" key="6">
    <source>
        <dbReference type="EMBL" id="GLS04029.1"/>
    </source>
</evidence>
<dbReference type="EMBL" id="BSOZ01000012">
    <property type="protein sequence ID" value="GLS04029.1"/>
    <property type="molecule type" value="Genomic_DNA"/>
</dbReference>
<evidence type="ECO:0000259" key="4">
    <source>
        <dbReference type="Pfam" id="PF03781"/>
    </source>
</evidence>
<evidence type="ECO:0000259" key="5">
    <source>
        <dbReference type="Pfam" id="PF12867"/>
    </source>
</evidence>
<gene>
    <name evidence="6" type="ORF">GCM10007860_11750</name>
</gene>
<dbReference type="InterPro" id="IPR024775">
    <property type="entry name" value="DinB-like"/>
</dbReference>
<dbReference type="InterPro" id="IPR016187">
    <property type="entry name" value="CTDL_fold"/>
</dbReference>
<proteinExistence type="predicted"/>
<name>A0ABQ6BW68_9NEIS</name>
<feature type="domain" description="Sulfatase-modifying factor enzyme-like" evidence="4">
    <location>
        <begin position="339"/>
        <end position="421"/>
    </location>
</feature>
<dbReference type="Pfam" id="PF03781">
    <property type="entry name" value="FGE-sulfatase"/>
    <property type="match status" value="2"/>
</dbReference>
<dbReference type="PANTHER" id="PTHR23150:SF36">
    <property type="entry name" value="HERCYNINE OXYGENASE"/>
    <property type="match status" value="1"/>
</dbReference>
<dbReference type="RefSeq" id="WP_018748407.1">
    <property type="nucleotide sequence ID" value="NZ_BSOZ01000012.1"/>
</dbReference>
<sequence length="424" mass="47876">MRYESDPLLAGRQAQLRRALAATRDRTLQLVAGLSAEDCMVQSMPDASPVKWHLAHTTWFFETFVLERAQPDFAAFDPAYRVLFNSYYAGVGERHPRPARGLLSRPDLETVHAYRLHVDNALDRLFAVPIAAPVLDLIELGIHHEQQHQELIVTDLKHHFWSNPLHPAHGPLSEIERVAHCATGWLPFSGGLVEIGRRGAGFAFDNEAPRHCVWLQPFLLAARPVSNAEYLAFIEDGGYRRPELWLSDGWDTVQREGWQAPLYWHADLRHHYTLGGDRALAPAEPVCHVSYYEADAYARWAGARLPLEAEWEHAALSGWPIHADEGNFLESGRLHPGAANEHGLSQCFGDVWEWTASAYLPYPGFRPAAGTVGEYNGKFMINQMVLRGGSCATPREHIRPSYRNFFPPAARWQFSGIRLARDTR</sequence>
<keyword evidence="7" id="KW-1185">Reference proteome</keyword>
<keyword evidence="2" id="KW-0408">Iron</keyword>
<dbReference type="SUPFAM" id="SSF56436">
    <property type="entry name" value="C-type lectin-like"/>
    <property type="match status" value="1"/>
</dbReference>
<dbReference type="PANTHER" id="PTHR23150">
    <property type="entry name" value="SULFATASE MODIFYING FACTOR 1, 2"/>
    <property type="match status" value="1"/>
</dbReference>
<keyword evidence="1" id="KW-0560">Oxidoreductase</keyword>
<dbReference type="InterPro" id="IPR017806">
    <property type="entry name" value="EgtB"/>
</dbReference>
<evidence type="ECO:0000256" key="2">
    <source>
        <dbReference type="ARBA" id="ARBA00023004"/>
    </source>
</evidence>
<dbReference type="Gene3D" id="3.90.1580.10">
    <property type="entry name" value="paralog of FGE (formylglycine-generating enzyme)"/>
    <property type="match status" value="1"/>
</dbReference>
<accession>A0ABQ6BW68</accession>
<comment type="caution">
    <text evidence="6">The sequence shown here is derived from an EMBL/GenBank/DDBJ whole genome shotgun (WGS) entry which is preliminary data.</text>
</comment>
<dbReference type="InterPro" id="IPR051043">
    <property type="entry name" value="Sulfatase_Mod_Factor_Kinase"/>
</dbReference>
<dbReference type="Proteomes" id="UP001156836">
    <property type="component" value="Unassembled WGS sequence"/>
</dbReference>
<dbReference type="InterPro" id="IPR034660">
    <property type="entry name" value="DinB/YfiT-like"/>
</dbReference>